<accession>A0A5C1AAE6</accession>
<keyword evidence="2" id="KW-1185">Reference proteome</keyword>
<dbReference type="EMBL" id="CP042425">
    <property type="protein sequence ID" value="QEL14996.1"/>
    <property type="molecule type" value="Genomic_DNA"/>
</dbReference>
<sequence>MGPLWPSDISHLVRDLLMAADDGTEYVSAVQILERLPPAVRERLIAESKAFGVVTDAAHRVDGVEIEYFDREGRSVSAVLNSGGIPDFSATARYRFRPVE</sequence>
<organism evidence="1 2">
    <name type="scientific">Limnoglobus roseus</name>
    <dbReference type="NCBI Taxonomy" id="2598579"/>
    <lineage>
        <taxon>Bacteria</taxon>
        <taxon>Pseudomonadati</taxon>
        <taxon>Planctomycetota</taxon>
        <taxon>Planctomycetia</taxon>
        <taxon>Gemmatales</taxon>
        <taxon>Gemmataceae</taxon>
        <taxon>Limnoglobus</taxon>
    </lineage>
</organism>
<reference evidence="2" key="1">
    <citation type="submission" date="2019-08" db="EMBL/GenBank/DDBJ databases">
        <title>Limnoglobus roseus gen. nov., sp. nov., a novel freshwater planctomycete with a giant genome from the family Gemmataceae.</title>
        <authorList>
            <person name="Kulichevskaya I.S."/>
            <person name="Naumoff D.G."/>
            <person name="Miroshnikov K."/>
            <person name="Ivanova A."/>
            <person name="Philippov D.A."/>
            <person name="Hakobyan A."/>
            <person name="Rijpstra I.C."/>
            <person name="Sinninghe Damste J.S."/>
            <person name="Liesack W."/>
            <person name="Dedysh S.N."/>
        </authorList>
    </citation>
    <scope>NUCLEOTIDE SEQUENCE [LARGE SCALE GENOMIC DNA]</scope>
    <source>
        <strain evidence="2">PX52</strain>
    </source>
</reference>
<name>A0A5C1AAE6_9BACT</name>
<evidence type="ECO:0000313" key="1">
    <source>
        <dbReference type="EMBL" id="QEL14996.1"/>
    </source>
</evidence>
<dbReference type="KEGG" id="lrs:PX52LOC_01901"/>
<protein>
    <submittedName>
        <fullName evidence="1">Uncharacterized protein</fullName>
    </submittedName>
</protein>
<evidence type="ECO:0000313" key="2">
    <source>
        <dbReference type="Proteomes" id="UP000324974"/>
    </source>
</evidence>
<gene>
    <name evidence="1" type="ORF">PX52LOC_01901</name>
</gene>
<proteinExistence type="predicted"/>
<dbReference type="Proteomes" id="UP000324974">
    <property type="component" value="Chromosome"/>
</dbReference>
<dbReference type="AlphaFoldDB" id="A0A5C1AAE6"/>